<evidence type="ECO:0000313" key="3">
    <source>
        <dbReference type="Proteomes" id="UP000436088"/>
    </source>
</evidence>
<reference evidence="2" key="1">
    <citation type="submission" date="2019-09" db="EMBL/GenBank/DDBJ databases">
        <title>Draft genome information of white flower Hibiscus syriacus.</title>
        <authorList>
            <person name="Kim Y.-M."/>
        </authorList>
    </citation>
    <scope>NUCLEOTIDE SEQUENCE [LARGE SCALE GENOMIC DNA]</scope>
    <source>
        <strain evidence="2">YM2019G1</strain>
    </source>
</reference>
<feature type="domain" description="DUF1308" evidence="1">
    <location>
        <begin position="294"/>
        <end position="460"/>
    </location>
</feature>
<name>A0A6A2Z7R9_HIBSY</name>
<gene>
    <name evidence="2" type="ORF">F3Y22_tig00111013pilonHSYRG00010</name>
</gene>
<dbReference type="AlphaFoldDB" id="A0A6A2Z7R9"/>
<dbReference type="PANTHER" id="PTHR13379">
    <property type="entry name" value="UNCHARACTERIZED DUF1308"/>
    <property type="match status" value="1"/>
</dbReference>
<dbReference type="OrthoDB" id="441890at2759"/>
<sequence length="462" mass="51504">MEAEVEAAKKRCCVLIEKIDCLGVATINSNCKHTLLKLAHSELSFLSRFPINPTPSQPLSVNLGHLEAIVYILRQPFITAVSRVCKPLPLPFSNKLNKTFHASSSPSNSIHVHIVCNLNKNPVWVIVSDRNPNYITWHSCNKTKGLKSRIQQVLDATKSTNTLRPYSIILFFSNGLTTFNQQKLKDEFGAFKPAWEFSNSDFDFAEEIEGEWVHVISGLYKEACVLEIKVDRDVSITSERGIKDSFVNVFSPEHQGENVDPNLGSGDSFSALLSQMKKVESAKMENFTHEDDFINFDTTALIALVSGISNGCAEELLNKPEVELRHRFKGNYDFVIAQAMSELENPIHAEFSAAISGKRGMICECVLSEFKELVSMCGGANEKCRADQLLKCLLVVRDRPSERLIGLPTTRKLALKNKIVFGTGDYWRAPTLTANMAFVRAVAQTGMSLFTIEHKPRALTGD</sequence>
<dbReference type="InterPro" id="IPR010733">
    <property type="entry name" value="DUF1308"/>
</dbReference>
<evidence type="ECO:0000259" key="1">
    <source>
        <dbReference type="Pfam" id="PF07000"/>
    </source>
</evidence>
<proteinExistence type="predicted"/>
<comment type="caution">
    <text evidence="2">The sequence shown here is derived from an EMBL/GenBank/DDBJ whole genome shotgun (WGS) entry which is preliminary data.</text>
</comment>
<dbReference type="EMBL" id="VEPZ02001202">
    <property type="protein sequence ID" value="KAE8687490.1"/>
    <property type="molecule type" value="Genomic_DNA"/>
</dbReference>
<protein>
    <recommendedName>
        <fullName evidence="1">DUF1308 domain-containing protein</fullName>
    </recommendedName>
</protein>
<evidence type="ECO:0000313" key="2">
    <source>
        <dbReference type="EMBL" id="KAE8687490.1"/>
    </source>
</evidence>
<organism evidence="2 3">
    <name type="scientific">Hibiscus syriacus</name>
    <name type="common">Rose of Sharon</name>
    <dbReference type="NCBI Taxonomy" id="106335"/>
    <lineage>
        <taxon>Eukaryota</taxon>
        <taxon>Viridiplantae</taxon>
        <taxon>Streptophyta</taxon>
        <taxon>Embryophyta</taxon>
        <taxon>Tracheophyta</taxon>
        <taxon>Spermatophyta</taxon>
        <taxon>Magnoliopsida</taxon>
        <taxon>eudicotyledons</taxon>
        <taxon>Gunneridae</taxon>
        <taxon>Pentapetalae</taxon>
        <taxon>rosids</taxon>
        <taxon>malvids</taxon>
        <taxon>Malvales</taxon>
        <taxon>Malvaceae</taxon>
        <taxon>Malvoideae</taxon>
        <taxon>Hibiscus</taxon>
    </lineage>
</organism>
<accession>A0A6A2Z7R9</accession>
<keyword evidence="3" id="KW-1185">Reference proteome</keyword>
<dbReference type="Pfam" id="PF07000">
    <property type="entry name" value="DUF1308"/>
    <property type="match status" value="1"/>
</dbReference>
<dbReference type="Proteomes" id="UP000436088">
    <property type="component" value="Unassembled WGS sequence"/>
</dbReference>
<dbReference type="PANTHER" id="PTHR13379:SF0">
    <property type="entry name" value="UPF0415 PROTEIN C7ORF25"/>
    <property type="match status" value="1"/>
</dbReference>